<dbReference type="RefSeq" id="WP_289962857.1">
    <property type="nucleotide sequence ID" value="NZ_JAUEOZ010000002.1"/>
</dbReference>
<dbReference type="EMBL" id="JAUEOZ010000002">
    <property type="protein sequence ID" value="MDN2482807.1"/>
    <property type="molecule type" value="Genomic_DNA"/>
</dbReference>
<organism evidence="2 3">
    <name type="scientific">Vibrio agarivorans</name>
    <dbReference type="NCBI Taxonomy" id="153622"/>
    <lineage>
        <taxon>Bacteria</taxon>
        <taxon>Pseudomonadati</taxon>
        <taxon>Pseudomonadota</taxon>
        <taxon>Gammaproteobacteria</taxon>
        <taxon>Vibrionales</taxon>
        <taxon>Vibrionaceae</taxon>
        <taxon>Vibrio</taxon>
    </lineage>
</organism>
<keyword evidence="3" id="KW-1185">Reference proteome</keyword>
<feature type="signal peptide" evidence="1">
    <location>
        <begin position="1"/>
        <end position="18"/>
    </location>
</feature>
<evidence type="ECO:0000256" key="1">
    <source>
        <dbReference type="SAM" id="SignalP"/>
    </source>
</evidence>
<evidence type="ECO:0000313" key="3">
    <source>
        <dbReference type="Proteomes" id="UP001169719"/>
    </source>
</evidence>
<gene>
    <name evidence="2" type="ORF">QWJ08_15815</name>
</gene>
<keyword evidence="1" id="KW-0732">Signal</keyword>
<sequence>MKTLLATSALLFSMSTVAATDAEMCQQYGRDLASNSTEQQSAFLKHLTTQSASGSWTLSMEECNVYIQRGKHDYNFDVEDMMSDD</sequence>
<comment type="caution">
    <text evidence="2">The sequence shown here is derived from an EMBL/GenBank/DDBJ whole genome shotgun (WGS) entry which is preliminary data.</text>
</comment>
<evidence type="ECO:0000313" key="2">
    <source>
        <dbReference type="EMBL" id="MDN2482807.1"/>
    </source>
</evidence>
<name>A0ABT7Y486_9VIBR</name>
<reference evidence="2" key="1">
    <citation type="submission" date="2024-05" db="EMBL/GenBank/DDBJ databases">
        <title>Genome Sequences of Four Agar- Degrading Marine Bacteria.</title>
        <authorList>
            <person name="Phillips E.K."/>
            <person name="Shaffer J.C."/>
            <person name="Henson M.W."/>
            <person name="Temperton B."/>
            <person name="Thrash C.J."/>
            <person name="Martin M.O."/>
        </authorList>
    </citation>
    <scope>NUCLEOTIDE SEQUENCE</scope>
    <source>
        <strain evidence="2">EKP203</strain>
    </source>
</reference>
<accession>A0ABT7Y486</accession>
<proteinExistence type="predicted"/>
<dbReference type="Proteomes" id="UP001169719">
    <property type="component" value="Unassembled WGS sequence"/>
</dbReference>
<protein>
    <submittedName>
        <fullName evidence="2">Uncharacterized protein</fullName>
    </submittedName>
</protein>
<feature type="chain" id="PRO_5045644543" evidence="1">
    <location>
        <begin position="19"/>
        <end position="85"/>
    </location>
</feature>